<sequence>MGRGSEWSQREDKKLKRLREQDSDMSLRGFSKVRWQPVHVFLTSSGWWWFEIPQAASPKYQDEFPGRSPIAIRCRARALEVKKRLGHSHMTRSGASTNPNQSCSGLATGGSDDRIAGQNGNGVPIWQPGQTPPERTPSTDTDHEDLSDVGLSLALHDDEQMFGSNEGTDVAKGADNEQSSGLQPQHSTPEAGISAQNATLQSLALPAAAQRSTIVLGTVTQELARLNERPSSESTTLDELVAIRDKNIRCINESNNAMITLLEGYRTLANDHNFLMAQDLKRQKEENDTLRRENQKLALELQTTRLALTEAAQVRVRTSGECNALCGTVQKVQDEVIATQLALETEKVFEREDSRGCGHTLDEDDALHTTVQMAQDEQQVTHLSQQQQADTRDQADHDDPRIQQLEIRLKSEQEKMEVMTKDAEEMIDYVLRLQRTHVNQTSEIKSLSKEKEDLTVTIEALQRRLLAETEKVATIAREKEELQTAYQSRCDVQDSFLAGLKDMSDRLRY</sequence>
<protein>
    <submittedName>
        <fullName evidence="3">Uncharacterized protein</fullName>
    </submittedName>
</protein>
<dbReference type="AlphaFoldDB" id="A0A3D8T4H5"/>
<dbReference type="EMBL" id="PVWQ01000001">
    <property type="protein sequence ID" value="RDW93429.1"/>
    <property type="molecule type" value="Genomic_DNA"/>
</dbReference>
<accession>A0A3D8T4H5</accession>
<feature type="region of interest" description="Disordered" evidence="2">
    <location>
        <begin position="1"/>
        <end position="21"/>
    </location>
</feature>
<evidence type="ECO:0000256" key="2">
    <source>
        <dbReference type="SAM" id="MobiDB-lite"/>
    </source>
</evidence>
<feature type="coiled-coil region" evidence="1">
    <location>
        <begin position="280"/>
        <end position="307"/>
    </location>
</feature>
<feature type="compositionally biased region" description="Polar residues" evidence="2">
    <location>
        <begin position="176"/>
        <end position="190"/>
    </location>
</feature>
<gene>
    <name evidence="3" type="ORF">DSM5745_00751</name>
</gene>
<evidence type="ECO:0000313" key="4">
    <source>
        <dbReference type="Proteomes" id="UP000256690"/>
    </source>
</evidence>
<dbReference type="RefSeq" id="XP_026608612.1">
    <property type="nucleotide sequence ID" value="XM_026742767.1"/>
</dbReference>
<evidence type="ECO:0000256" key="1">
    <source>
        <dbReference type="SAM" id="Coils"/>
    </source>
</evidence>
<comment type="caution">
    <text evidence="3">The sequence shown here is derived from an EMBL/GenBank/DDBJ whole genome shotgun (WGS) entry which is preliminary data.</text>
</comment>
<reference evidence="3 4" key="1">
    <citation type="journal article" date="2018" name="IMA Fungus">
        <title>IMA Genome-F 9: Draft genome sequence of Annulohypoxylon stygium, Aspergillus mulundensis, Berkeleyomyces basicola (syn. Thielaviopsis basicola), Ceratocystis smalleyi, two Cercospora beticola strains, Coleophoma cylindrospora, Fusarium fracticaudum, Phialophora cf. hyalina, and Morchella septimelata.</title>
        <authorList>
            <person name="Wingfield B.D."/>
            <person name="Bills G.F."/>
            <person name="Dong Y."/>
            <person name="Huang W."/>
            <person name="Nel W.J."/>
            <person name="Swalarsk-Parry B.S."/>
            <person name="Vaghefi N."/>
            <person name="Wilken P.M."/>
            <person name="An Z."/>
            <person name="de Beer Z.W."/>
            <person name="De Vos L."/>
            <person name="Chen L."/>
            <person name="Duong T.A."/>
            <person name="Gao Y."/>
            <person name="Hammerbacher A."/>
            <person name="Kikkert J.R."/>
            <person name="Li Y."/>
            <person name="Li H."/>
            <person name="Li K."/>
            <person name="Li Q."/>
            <person name="Liu X."/>
            <person name="Ma X."/>
            <person name="Naidoo K."/>
            <person name="Pethybridge S.J."/>
            <person name="Sun J."/>
            <person name="Steenkamp E.T."/>
            <person name="van der Nest M.A."/>
            <person name="van Wyk S."/>
            <person name="Wingfield M.J."/>
            <person name="Xiong C."/>
            <person name="Yue Q."/>
            <person name="Zhang X."/>
        </authorList>
    </citation>
    <scope>NUCLEOTIDE SEQUENCE [LARGE SCALE GENOMIC DNA]</scope>
    <source>
        <strain evidence="3 4">DSM 5745</strain>
    </source>
</reference>
<feature type="coiled-coil region" evidence="1">
    <location>
        <begin position="402"/>
        <end position="478"/>
    </location>
</feature>
<feature type="region of interest" description="Disordered" evidence="2">
    <location>
        <begin position="84"/>
        <end position="145"/>
    </location>
</feature>
<proteinExistence type="predicted"/>
<dbReference type="Proteomes" id="UP000256690">
    <property type="component" value="Unassembled WGS sequence"/>
</dbReference>
<organism evidence="3 4">
    <name type="scientific">Aspergillus mulundensis</name>
    <dbReference type="NCBI Taxonomy" id="1810919"/>
    <lineage>
        <taxon>Eukaryota</taxon>
        <taxon>Fungi</taxon>
        <taxon>Dikarya</taxon>
        <taxon>Ascomycota</taxon>
        <taxon>Pezizomycotina</taxon>
        <taxon>Eurotiomycetes</taxon>
        <taxon>Eurotiomycetidae</taxon>
        <taxon>Eurotiales</taxon>
        <taxon>Aspergillaceae</taxon>
        <taxon>Aspergillus</taxon>
        <taxon>Aspergillus subgen. Nidulantes</taxon>
    </lineage>
</organism>
<keyword evidence="1" id="KW-0175">Coiled coil</keyword>
<feature type="compositionally biased region" description="Basic and acidic residues" evidence="2">
    <location>
        <begin position="8"/>
        <end position="21"/>
    </location>
</feature>
<evidence type="ECO:0000313" key="3">
    <source>
        <dbReference type="EMBL" id="RDW93429.1"/>
    </source>
</evidence>
<feature type="region of interest" description="Disordered" evidence="2">
    <location>
        <begin position="162"/>
        <end position="190"/>
    </location>
</feature>
<keyword evidence="4" id="KW-1185">Reference proteome</keyword>
<feature type="compositionally biased region" description="Polar residues" evidence="2">
    <location>
        <begin position="91"/>
        <end position="105"/>
    </location>
</feature>
<dbReference type="GeneID" id="38111121"/>
<name>A0A3D8T4H5_9EURO</name>